<dbReference type="AlphaFoldDB" id="A0A1Y3B515"/>
<evidence type="ECO:0000313" key="2">
    <source>
        <dbReference type="Proteomes" id="UP000194236"/>
    </source>
</evidence>
<sequence length="103" mass="12264">MNVDGDTMINQNPMDGRQKSMRIIMAIIRMLINESSDGYIQLYASCLQEDVWHKNRQFFNQQQQQQSMMNKFIRKHQLDRNVCELLLTGNIEPIDLYEKLIEI</sequence>
<organism evidence="1 2">
    <name type="scientific">Euroglyphus maynei</name>
    <name type="common">Mayne's house dust mite</name>
    <dbReference type="NCBI Taxonomy" id="6958"/>
    <lineage>
        <taxon>Eukaryota</taxon>
        <taxon>Metazoa</taxon>
        <taxon>Ecdysozoa</taxon>
        <taxon>Arthropoda</taxon>
        <taxon>Chelicerata</taxon>
        <taxon>Arachnida</taxon>
        <taxon>Acari</taxon>
        <taxon>Acariformes</taxon>
        <taxon>Sarcoptiformes</taxon>
        <taxon>Astigmata</taxon>
        <taxon>Psoroptidia</taxon>
        <taxon>Analgoidea</taxon>
        <taxon>Pyroglyphidae</taxon>
        <taxon>Pyroglyphinae</taxon>
        <taxon>Euroglyphus</taxon>
    </lineage>
</organism>
<reference evidence="1 2" key="1">
    <citation type="submission" date="2017-03" db="EMBL/GenBank/DDBJ databases">
        <title>Genome Survey of Euroglyphus maynei.</title>
        <authorList>
            <person name="Arlian L.G."/>
            <person name="Morgan M.S."/>
            <person name="Rider S.D."/>
        </authorList>
    </citation>
    <scope>NUCLEOTIDE SEQUENCE [LARGE SCALE GENOMIC DNA]</scope>
    <source>
        <strain evidence="1">Arlian Lab</strain>
        <tissue evidence="1">Whole body</tissue>
    </source>
</reference>
<protein>
    <submittedName>
        <fullName evidence="1">Uncharacterized protein</fullName>
    </submittedName>
</protein>
<dbReference type="Proteomes" id="UP000194236">
    <property type="component" value="Unassembled WGS sequence"/>
</dbReference>
<dbReference type="EMBL" id="MUJZ01043964">
    <property type="protein sequence ID" value="OTF75048.1"/>
    <property type="molecule type" value="Genomic_DNA"/>
</dbReference>
<keyword evidence="2" id="KW-1185">Reference proteome</keyword>
<proteinExistence type="predicted"/>
<accession>A0A1Y3B515</accession>
<gene>
    <name evidence="1" type="ORF">BLA29_006385</name>
</gene>
<comment type="caution">
    <text evidence="1">The sequence shown here is derived from an EMBL/GenBank/DDBJ whole genome shotgun (WGS) entry which is preliminary data.</text>
</comment>
<name>A0A1Y3B515_EURMA</name>
<evidence type="ECO:0000313" key="1">
    <source>
        <dbReference type="EMBL" id="OTF75048.1"/>
    </source>
</evidence>